<evidence type="ECO:0000313" key="1">
    <source>
        <dbReference type="EMBL" id="CCB89858.1"/>
    </source>
</evidence>
<dbReference type="EMBL" id="FR872582">
    <property type="protein sequence ID" value="CCB89858.1"/>
    <property type="molecule type" value="Genomic_DNA"/>
</dbReference>
<organism evidence="1 2">
    <name type="scientific">Simkania negevensis (strain ATCC VR-1471 / DSM 27360 / Z)</name>
    <dbReference type="NCBI Taxonomy" id="331113"/>
    <lineage>
        <taxon>Bacteria</taxon>
        <taxon>Pseudomonadati</taxon>
        <taxon>Chlamydiota</taxon>
        <taxon>Chlamydiia</taxon>
        <taxon>Parachlamydiales</taxon>
        <taxon>Simkaniaceae</taxon>
        <taxon>Simkania</taxon>
    </lineage>
</organism>
<dbReference type="HOGENOM" id="CLU_3405466_0_0_0"/>
<dbReference type="Proteomes" id="UP000000496">
    <property type="component" value="Chromosome gsn.131"/>
</dbReference>
<reference key="1">
    <citation type="journal article" date="2011" name="Mol. Biol. Evol.">
        <title>Unity in variety -- the pan-genome of the Chlamydiae.</title>
        <authorList>
            <person name="Collingro A."/>
            <person name="Tischler P."/>
            <person name="Weinmaier T."/>
            <person name="Penz T."/>
            <person name="Heinz E."/>
            <person name="Brunham R.C."/>
            <person name="Read T.D."/>
            <person name="Bavoil P.M."/>
            <person name="Sachse K."/>
            <person name="Kahane S."/>
            <person name="Friedman M.G."/>
            <person name="Rattei T."/>
            <person name="Myers G.S.A."/>
            <person name="Horn M."/>
        </authorList>
    </citation>
    <scope>NUCLEOTIDE SEQUENCE</scope>
    <source>
        <strain>Z</strain>
    </source>
</reference>
<gene>
    <name evidence="1" type="ordered locus">SNE_A19810</name>
</gene>
<sequence>MGLKSRLQALKESRDQLEEKTKLFAACQGK</sequence>
<keyword evidence="2" id="KW-1185">Reference proteome</keyword>
<protein>
    <submittedName>
        <fullName evidence="1">Uncharacterized protein</fullName>
    </submittedName>
</protein>
<reference evidence="1 2" key="2">
    <citation type="journal article" date="2011" name="Mol. Biol. Evol.">
        <title>Unity in variety--the pan-genome of the Chlamydiae.</title>
        <authorList>
            <person name="Collingro A."/>
            <person name="Tischler P."/>
            <person name="Weinmaier T."/>
            <person name="Penz T."/>
            <person name="Heinz E."/>
            <person name="Brunham R.C."/>
            <person name="Read T.D."/>
            <person name="Bavoil P.M."/>
            <person name="Sachse K."/>
            <person name="Kahane S."/>
            <person name="Friedman M.G."/>
            <person name="Rattei T."/>
            <person name="Myers G.S."/>
            <person name="Horn M."/>
        </authorList>
    </citation>
    <scope>NUCLEOTIDE SEQUENCE [LARGE SCALE GENOMIC DNA]</scope>
    <source>
        <strain evidence="2">ATCC VR-1471 / Z</strain>
    </source>
</reference>
<name>F8L3J9_SIMNZ</name>
<dbReference type="STRING" id="331113.SNE_A19810"/>
<accession>F8L3J9</accession>
<dbReference type="AlphaFoldDB" id="F8L3J9"/>
<proteinExistence type="predicted"/>
<dbReference type="KEGG" id="sng:SNE_A19810"/>
<evidence type="ECO:0000313" key="2">
    <source>
        <dbReference type="Proteomes" id="UP000000496"/>
    </source>
</evidence>